<dbReference type="GO" id="GO:0016787">
    <property type="term" value="F:hydrolase activity"/>
    <property type="evidence" value="ECO:0007669"/>
    <property type="project" value="UniProtKB-KW"/>
</dbReference>
<name>A0AAE3QN18_9BACT</name>
<dbReference type="EMBL" id="JASJOS010000005">
    <property type="protein sequence ID" value="MDJ1481671.1"/>
    <property type="molecule type" value="Genomic_DNA"/>
</dbReference>
<dbReference type="InterPro" id="IPR000073">
    <property type="entry name" value="AB_hydrolase_1"/>
</dbReference>
<comment type="caution">
    <text evidence="2">The sequence shown here is derived from an EMBL/GenBank/DDBJ whole genome shotgun (WGS) entry which is preliminary data.</text>
</comment>
<dbReference type="InterPro" id="IPR029058">
    <property type="entry name" value="AB_hydrolase_fold"/>
</dbReference>
<feature type="domain" description="AB hydrolase-1" evidence="1">
    <location>
        <begin position="14"/>
        <end position="242"/>
    </location>
</feature>
<keyword evidence="2" id="KW-0378">Hydrolase</keyword>
<organism evidence="2 3">
    <name type="scientific">Xanthocytophaga flava</name>
    <dbReference type="NCBI Taxonomy" id="3048013"/>
    <lineage>
        <taxon>Bacteria</taxon>
        <taxon>Pseudomonadati</taxon>
        <taxon>Bacteroidota</taxon>
        <taxon>Cytophagia</taxon>
        <taxon>Cytophagales</taxon>
        <taxon>Rhodocytophagaceae</taxon>
        <taxon>Xanthocytophaga</taxon>
    </lineage>
</organism>
<dbReference type="AlphaFoldDB" id="A0AAE3QN18"/>
<dbReference type="Proteomes" id="UP001241110">
    <property type="component" value="Unassembled WGS sequence"/>
</dbReference>
<dbReference type="PRINTS" id="PR00111">
    <property type="entry name" value="ABHYDROLASE"/>
</dbReference>
<evidence type="ECO:0000313" key="3">
    <source>
        <dbReference type="Proteomes" id="UP001241110"/>
    </source>
</evidence>
<sequence length="261" mass="29021">MASLSYSIHGQGAPVVFLHGFCESKEIWQEFLAPLETSFQSIVVDMPGFGKSTSNTNYYSIDAMAEEVHLLLQVLSIPKSTIIAHSLGGYVALALAEKYPESIAGLGLFHSTAYPDTEERKQGRNKTAEAIKQNGMPEFLENFIPGLFYKERQTELQETITAVYKLTSHTPAPTAIAATLAMRDRPDRTHVLRNSNYPVLFIAGKNDNAIVFESAREQFYLPNHSIVQALSDTAHMGMFEKPAETRAMVKSFVEICQVLQK</sequence>
<accession>A0AAE3QN18</accession>
<gene>
    <name evidence="2" type="ORF">QNI16_14315</name>
</gene>
<evidence type="ECO:0000313" key="2">
    <source>
        <dbReference type="EMBL" id="MDJ1481671.1"/>
    </source>
</evidence>
<dbReference type="InterPro" id="IPR050266">
    <property type="entry name" value="AB_hydrolase_sf"/>
</dbReference>
<proteinExistence type="predicted"/>
<reference evidence="2" key="1">
    <citation type="submission" date="2023-05" db="EMBL/GenBank/DDBJ databases">
        <authorList>
            <person name="Zhang X."/>
        </authorList>
    </citation>
    <scope>NUCLEOTIDE SEQUENCE</scope>
    <source>
        <strain evidence="2">YF14B1</strain>
    </source>
</reference>
<dbReference type="SUPFAM" id="SSF53474">
    <property type="entry name" value="alpha/beta-Hydrolases"/>
    <property type="match status" value="1"/>
</dbReference>
<dbReference type="PANTHER" id="PTHR43798">
    <property type="entry name" value="MONOACYLGLYCEROL LIPASE"/>
    <property type="match status" value="1"/>
</dbReference>
<dbReference type="RefSeq" id="WP_313979752.1">
    <property type="nucleotide sequence ID" value="NZ_JASJOS010000005.1"/>
</dbReference>
<dbReference type="Gene3D" id="3.40.50.1820">
    <property type="entry name" value="alpha/beta hydrolase"/>
    <property type="match status" value="1"/>
</dbReference>
<dbReference type="Pfam" id="PF00561">
    <property type="entry name" value="Abhydrolase_1"/>
    <property type="match status" value="1"/>
</dbReference>
<protein>
    <submittedName>
        <fullName evidence="2">Alpha/beta hydrolase</fullName>
    </submittedName>
</protein>
<evidence type="ECO:0000259" key="1">
    <source>
        <dbReference type="Pfam" id="PF00561"/>
    </source>
</evidence>